<dbReference type="EMBL" id="HF936139">
    <property type="protein sequence ID" value="CCX33632.1"/>
    <property type="molecule type" value="Genomic_DNA"/>
</dbReference>
<evidence type="ECO:0000313" key="2">
    <source>
        <dbReference type="Proteomes" id="UP000018144"/>
    </source>
</evidence>
<accession>U4LPX2</accession>
<dbReference type="AlphaFoldDB" id="U4LPX2"/>
<keyword evidence="2" id="KW-1185">Reference proteome</keyword>
<name>U4LPX2_PYROM</name>
<protein>
    <submittedName>
        <fullName evidence="1">Uncharacterized protein</fullName>
    </submittedName>
</protein>
<gene>
    <name evidence="1" type="ORF">PCON_01503</name>
</gene>
<evidence type="ECO:0000313" key="1">
    <source>
        <dbReference type="EMBL" id="CCX33632.1"/>
    </source>
</evidence>
<reference evidence="1 2" key="1">
    <citation type="journal article" date="2013" name="PLoS Genet.">
        <title>The genome and development-dependent transcriptomes of Pyronema confluens: a window into fungal evolution.</title>
        <authorList>
            <person name="Traeger S."/>
            <person name="Altegoer F."/>
            <person name="Freitag M."/>
            <person name="Gabaldon T."/>
            <person name="Kempken F."/>
            <person name="Kumar A."/>
            <person name="Marcet-Houben M."/>
            <person name="Poggeler S."/>
            <person name="Stajich J.E."/>
            <person name="Nowrousian M."/>
        </authorList>
    </citation>
    <scope>NUCLEOTIDE SEQUENCE [LARGE SCALE GENOMIC DNA]</scope>
    <source>
        <strain evidence="2">CBS 100304</strain>
        <tissue evidence="1">Vegetative mycelium</tissue>
    </source>
</reference>
<dbReference type="Proteomes" id="UP000018144">
    <property type="component" value="Unassembled WGS sequence"/>
</dbReference>
<organism evidence="1 2">
    <name type="scientific">Pyronema omphalodes (strain CBS 100304)</name>
    <name type="common">Pyronema confluens</name>
    <dbReference type="NCBI Taxonomy" id="1076935"/>
    <lineage>
        <taxon>Eukaryota</taxon>
        <taxon>Fungi</taxon>
        <taxon>Dikarya</taxon>
        <taxon>Ascomycota</taxon>
        <taxon>Pezizomycotina</taxon>
        <taxon>Pezizomycetes</taxon>
        <taxon>Pezizales</taxon>
        <taxon>Pyronemataceae</taxon>
        <taxon>Pyronema</taxon>
    </lineage>
</organism>
<sequence length="23" mass="2681">MHKRVGKTLALVMNLRGITDTYY</sequence>
<proteinExistence type="predicted"/>